<dbReference type="Pfam" id="PF01624">
    <property type="entry name" value="MutS_I"/>
    <property type="match status" value="1"/>
</dbReference>
<dbReference type="SUPFAM" id="SSF55271">
    <property type="entry name" value="DNA repair protein MutS, domain I"/>
    <property type="match status" value="1"/>
</dbReference>
<dbReference type="InterPro" id="IPR036187">
    <property type="entry name" value="DNA_mismatch_repair_MutS_sf"/>
</dbReference>
<proteinExistence type="inferred from homology"/>
<comment type="function">
    <text evidence="8">This protein is involved in the repair of mismatches in DNA. It is possible that it carries out the mismatch recognition step. This protein has a weak ATPase activity.</text>
</comment>
<dbReference type="NCBIfam" id="TIGR01070">
    <property type="entry name" value="mutS1"/>
    <property type="match status" value="1"/>
</dbReference>
<sequence length="858" mass="95746">MEKNDNLTPMMRQYWEIKEKHQDMVLFFRLGDFYEMFGSDAEEVSKLLNLTLTHRGKERMCGIPYHAARNYLKRLLDAGKKVAICEQLSLPESSKELAKRSVTEIYTPATVVDDEYLDSLSSSYVLSLDLNSKGIYASWADISTGIFRVRVLPTEREFLSLEALIESIQPKEIVVSDDLYFTEKPFRAVLDRSGAIVTKLPAWYFSVREGRREAEKQFPASSLALFGIAEKDPLLSPIGALLKYINDNVKSEMPQLRAIERIEDDTYLLLDSAAVRNLELIASLVSGRTEGSLFAAINRTKTASGGRFLKDAILHPLRDKEKIDKRLSHVDFFYNDKAEMERVREQLSLSSDLERLSARASMRKLTPRDFIAIADSVTAFFSIISGREEYLHDVDDFSSSFEALIDFSADVLRAINRECTNVQNEGTVILTGFDDALDSARSYLTDGEKLLAEYMERIKNETGIQNMKLGSNRIIGSYFEVSKSQVSKVPESFIRRQTLVGGERFTTAELDAMKEKLVSAQSEAAEREKAVYSSFLDKASELSASIDSMGKVLSSLDYYSSLAFLAHERGYAKPEIIEEGELEIVNGRHPVVEAYAGRENYTANSFSSSPSRFALITGPNMAGKSTYLREIAIITLMAHMGSFVPADSAIVPVTDKIYCRVGASDNLARGESTFLVEMAETAAILRGATRRSLVIMDEIGRGTSTQDGMSIAYAVMAYLRTLGAITLFATHYHELTMLDTSGMQLLHMSVLEEKNTITFLRKAEPGAAASSYGIHVAKLAGVPREVIKEAVSFQKKHFADYSFNSDQGDLFIDSSGVEKESLEKEIIEELDAFDTDSSTPLEALMFLSQLKQKLEGTC</sequence>
<evidence type="ECO:0000256" key="4">
    <source>
        <dbReference type="ARBA" id="ARBA00022763"/>
    </source>
</evidence>
<dbReference type="InterPro" id="IPR007696">
    <property type="entry name" value="DNA_mismatch_repair_MutS_core"/>
</dbReference>
<keyword evidence="6 10" id="KW-0238">DNA-binding</keyword>
<dbReference type="InterPro" id="IPR007861">
    <property type="entry name" value="DNA_mismatch_repair_MutS_clamp"/>
</dbReference>
<dbReference type="InterPro" id="IPR000432">
    <property type="entry name" value="DNA_mismatch_repair_MutS_C"/>
</dbReference>
<evidence type="ECO:0000256" key="10">
    <source>
        <dbReference type="RuleBase" id="RU003756"/>
    </source>
</evidence>
<dbReference type="AlphaFoldDB" id="A0A9D9E420"/>
<evidence type="ECO:0000256" key="6">
    <source>
        <dbReference type="ARBA" id="ARBA00023125"/>
    </source>
</evidence>
<dbReference type="GO" id="GO:0005524">
    <property type="term" value="F:ATP binding"/>
    <property type="evidence" value="ECO:0007669"/>
    <property type="project" value="UniProtKB-UniRule"/>
</dbReference>
<dbReference type="Gene3D" id="1.10.1420.10">
    <property type="match status" value="2"/>
</dbReference>
<evidence type="ECO:0000256" key="9">
    <source>
        <dbReference type="NCBIfam" id="TIGR01070"/>
    </source>
</evidence>
<dbReference type="InterPro" id="IPR017261">
    <property type="entry name" value="DNA_mismatch_repair_MutS/MSH"/>
</dbReference>
<evidence type="ECO:0000259" key="11">
    <source>
        <dbReference type="PROSITE" id="PS00486"/>
    </source>
</evidence>
<dbReference type="PANTHER" id="PTHR11361:SF34">
    <property type="entry name" value="DNA MISMATCH REPAIR PROTEIN MSH1, MITOCHONDRIAL"/>
    <property type="match status" value="1"/>
</dbReference>
<evidence type="ECO:0000256" key="5">
    <source>
        <dbReference type="ARBA" id="ARBA00022840"/>
    </source>
</evidence>
<dbReference type="SMART" id="SM00534">
    <property type="entry name" value="MUTSac"/>
    <property type="match status" value="1"/>
</dbReference>
<evidence type="ECO:0000256" key="2">
    <source>
        <dbReference type="ARBA" id="ARBA00021982"/>
    </source>
</evidence>
<evidence type="ECO:0000256" key="8">
    <source>
        <dbReference type="ARBA" id="ARBA00024647"/>
    </source>
</evidence>
<comment type="caution">
    <text evidence="12">The sequence shown here is derived from an EMBL/GenBank/DDBJ whole genome shotgun (WGS) entry which is preliminary data.</text>
</comment>
<feature type="domain" description="DNA mismatch repair proteins mutS family" evidence="11">
    <location>
        <begin position="692"/>
        <end position="708"/>
    </location>
</feature>
<dbReference type="PIRSF" id="PIRSF037677">
    <property type="entry name" value="DNA_mis_repair_Msh6"/>
    <property type="match status" value="1"/>
</dbReference>
<reference evidence="12" key="1">
    <citation type="submission" date="2020-10" db="EMBL/GenBank/DDBJ databases">
        <authorList>
            <person name="Gilroy R."/>
        </authorList>
    </citation>
    <scope>NUCLEOTIDE SEQUENCE</scope>
    <source>
        <strain evidence="12">7293</strain>
    </source>
</reference>
<dbReference type="Gene3D" id="3.30.420.110">
    <property type="entry name" value="MutS, connector domain"/>
    <property type="match status" value="1"/>
</dbReference>
<dbReference type="GO" id="GO:0006298">
    <property type="term" value="P:mismatch repair"/>
    <property type="evidence" value="ECO:0007669"/>
    <property type="project" value="UniProtKB-UniRule"/>
</dbReference>
<evidence type="ECO:0000313" key="12">
    <source>
        <dbReference type="EMBL" id="MBO8436709.1"/>
    </source>
</evidence>
<gene>
    <name evidence="12" type="primary">mutS</name>
    <name evidence="12" type="ORF">IAA97_07000</name>
</gene>
<evidence type="ECO:0000256" key="3">
    <source>
        <dbReference type="ARBA" id="ARBA00022741"/>
    </source>
</evidence>
<dbReference type="InterPro" id="IPR045076">
    <property type="entry name" value="MutS"/>
</dbReference>
<dbReference type="SUPFAM" id="SSF53150">
    <property type="entry name" value="DNA repair protein MutS, domain II"/>
    <property type="match status" value="1"/>
</dbReference>
<dbReference type="InterPro" id="IPR005748">
    <property type="entry name" value="DNA_mismatch_repair_MutS"/>
</dbReference>
<evidence type="ECO:0000313" key="13">
    <source>
        <dbReference type="Proteomes" id="UP000823615"/>
    </source>
</evidence>
<dbReference type="NCBIfam" id="NF003810">
    <property type="entry name" value="PRK05399.1"/>
    <property type="match status" value="1"/>
</dbReference>
<dbReference type="PANTHER" id="PTHR11361">
    <property type="entry name" value="DNA MISMATCH REPAIR PROTEIN MUTS FAMILY MEMBER"/>
    <property type="match status" value="1"/>
</dbReference>
<dbReference type="Pfam" id="PF05190">
    <property type="entry name" value="MutS_IV"/>
    <property type="match status" value="1"/>
</dbReference>
<dbReference type="InterPro" id="IPR007695">
    <property type="entry name" value="DNA_mismatch_repair_MutS-lik_N"/>
</dbReference>
<keyword evidence="7 10" id="KW-0234">DNA repair</keyword>
<dbReference type="SUPFAM" id="SSF52540">
    <property type="entry name" value="P-loop containing nucleoside triphosphate hydrolases"/>
    <property type="match status" value="1"/>
</dbReference>
<dbReference type="PROSITE" id="PS00486">
    <property type="entry name" value="DNA_MISMATCH_REPAIR_2"/>
    <property type="match status" value="1"/>
</dbReference>
<dbReference type="InterPro" id="IPR027417">
    <property type="entry name" value="P-loop_NTPase"/>
</dbReference>
<protein>
    <recommendedName>
        <fullName evidence="2 9">DNA mismatch repair protein MutS</fullName>
    </recommendedName>
</protein>
<dbReference type="Gene3D" id="3.40.50.300">
    <property type="entry name" value="P-loop containing nucleotide triphosphate hydrolases"/>
    <property type="match status" value="1"/>
</dbReference>
<dbReference type="Gene3D" id="3.40.1170.10">
    <property type="entry name" value="DNA repair protein MutS, domain I"/>
    <property type="match status" value="1"/>
</dbReference>
<organism evidence="12 13">
    <name type="scientific">Candidatus Ornithospirochaeta stercoripullorum</name>
    <dbReference type="NCBI Taxonomy" id="2840899"/>
    <lineage>
        <taxon>Bacteria</taxon>
        <taxon>Pseudomonadati</taxon>
        <taxon>Spirochaetota</taxon>
        <taxon>Spirochaetia</taxon>
        <taxon>Spirochaetales</taxon>
        <taxon>Spirochaetaceae</taxon>
        <taxon>Spirochaetaceae incertae sedis</taxon>
        <taxon>Candidatus Ornithospirochaeta</taxon>
    </lineage>
</organism>
<keyword evidence="4 10" id="KW-0227">DNA damage</keyword>
<dbReference type="InterPro" id="IPR016151">
    <property type="entry name" value="DNA_mismatch_repair_MutS_N"/>
</dbReference>
<dbReference type="GO" id="GO:0140664">
    <property type="term" value="F:ATP-dependent DNA damage sensor activity"/>
    <property type="evidence" value="ECO:0007669"/>
    <property type="project" value="InterPro"/>
</dbReference>
<dbReference type="Pfam" id="PF05192">
    <property type="entry name" value="MutS_III"/>
    <property type="match status" value="1"/>
</dbReference>
<dbReference type="Proteomes" id="UP000823615">
    <property type="component" value="Unassembled WGS sequence"/>
</dbReference>
<comment type="similarity">
    <text evidence="1 10">Belongs to the DNA mismatch repair MutS family.</text>
</comment>
<keyword evidence="5" id="KW-0067">ATP-binding</keyword>
<dbReference type="InterPro" id="IPR007860">
    <property type="entry name" value="DNA_mmatch_repair_MutS_con_dom"/>
</dbReference>
<dbReference type="Pfam" id="PF00488">
    <property type="entry name" value="MutS_V"/>
    <property type="match status" value="1"/>
</dbReference>
<dbReference type="SUPFAM" id="SSF48334">
    <property type="entry name" value="DNA repair protein MutS, domain III"/>
    <property type="match status" value="1"/>
</dbReference>
<keyword evidence="3 10" id="KW-0547">Nucleotide-binding</keyword>
<dbReference type="Pfam" id="PF05188">
    <property type="entry name" value="MutS_II"/>
    <property type="match status" value="1"/>
</dbReference>
<evidence type="ECO:0000256" key="1">
    <source>
        <dbReference type="ARBA" id="ARBA00006271"/>
    </source>
</evidence>
<dbReference type="SMART" id="SM00533">
    <property type="entry name" value="MUTSd"/>
    <property type="match status" value="1"/>
</dbReference>
<dbReference type="EMBL" id="JADIMT010000080">
    <property type="protein sequence ID" value="MBO8436709.1"/>
    <property type="molecule type" value="Genomic_DNA"/>
</dbReference>
<dbReference type="InterPro" id="IPR036678">
    <property type="entry name" value="MutS_con_dom_sf"/>
</dbReference>
<evidence type="ECO:0000256" key="7">
    <source>
        <dbReference type="ARBA" id="ARBA00023204"/>
    </source>
</evidence>
<reference evidence="12" key="2">
    <citation type="journal article" date="2021" name="PeerJ">
        <title>Extensive microbial diversity within the chicken gut microbiome revealed by metagenomics and culture.</title>
        <authorList>
            <person name="Gilroy R."/>
            <person name="Ravi A."/>
            <person name="Getino M."/>
            <person name="Pursley I."/>
            <person name="Horton D.L."/>
            <person name="Alikhan N.F."/>
            <person name="Baker D."/>
            <person name="Gharbi K."/>
            <person name="Hall N."/>
            <person name="Watson M."/>
            <person name="Adriaenssens E.M."/>
            <person name="Foster-Nyarko E."/>
            <person name="Jarju S."/>
            <person name="Secka A."/>
            <person name="Antonio M."/>
            <person name="Oren A."/>
            <person name="Chaudhuri R.R."/>
            <person name="La Ragione R."/>
            <person name="Hildebrand F."/>
            <person name="Pallen M.J."/>
        </authorList>
    </citation>
    <scope>NUCLEOTIDE SEQUENCE</scope>
    <source>
        <strain evidence="12">7293</strain>
    </source>
</reference>
<name>A0A9D9E420_9SPIO</name>
<accession>A0A9D9E420</accession>
<dbReference type="GO" id="GO:0030983">
    <property type="term" value="F:mismatched DNA binding"/>
    <property type="evidence" value="ECO:0007669"/>
    <property type="project" value="InterPro"/>
</dbReference>